<dbReference type="PROSITE" id="PS50977">
    <property type="entry name" value="HTH_TETR_2"/>
    <property type="match status" value="1"/>
</dbReference>
<name>A0A7V2AZ90_RHOMR</name>
<dbReference type="InterPro" id="IPR036271">
    <property type="entry name" value="Tet_transcr_reg_TetR-rel_C_sf"/>
</dbReference>
<evidence type="ECO:0000256" key="2">
    <source>
        <dbReference type="ARBA" id="ARBA00023015"/>
    </source>
</evidence>
<dbReference type="SUPFAM" id="SSF46689">
    <property type="entry name" value="Homeodomain-like"/>
    <property type="match status" value="1"/>
</dbReference>
<dbReference type="InterPro" id="IPR001647">
    <property type="entry name" value="HTH_TetR"/>
</dbReference>
<keyword evidence="4" id="KW-0804">Transcription</keyword>
<dbReference type="Gene3D" id="1.10.10.60">
    <property type="entry name" value="Homeodomain-like"/>
    <property type="match status" value="1"/>
</dbReference>
<comment type="caution">
    <text evidence="7">The sequence shown here is derived from an EMBL/GenBank/DDBJ whole genome shotgun (WGS) entry which is preliminary data.</text>
</comment>
<evidence type="ECO:0000256" key="5">
    <source>
        <dbReference type="PROSITE-ProRule" id="PRU00335"/>
    </source>
</evidence>
<dbReference type="AlphaFoldDB" id="A0A7V2AZ90"/>
<keyword evidence="3 5" id="KW-0238">DNA-binding</keyword>
<dbReference type="PANTHER" id="PTHR30055:SF175">
    <property type="entry name" value="HTH-TYPE TRANSCRIPTIONAL REPRESSOR KSTR2"/>
    <property type="match status" value="1"/>
</dbReference>
<proteinExistence type="predicted"/>
<evidence type="ECO:0000256" key="3">
    <source>
        <dbReference type="ARBA" id="ARBA00023125"/>
    </source>
</evidence>
<evidence type="ECO:0000259" key="6">
    <source>
        <dbReference type="PROSITE" id="PS50977"/>
    </source>
</evidence>
<protein>
    <submittedName>
        <fullName evidence="7">TetR/AcrR family transcriptional regulator</fullName>
    </submittedName>
</protein>
<keyword evidence="1" id="KW-0678">Repressor</keyword>
<gene>
    <name evidence="7" type="ORF">ENO59_02590</name>
</gene>
<organism evidence="7">
    <name type="scientific">Rhodothermus marinus</name>
    <name type="common">Rhodothermus obamensis</name>
    <dbReference type="NCBI Taxonomy" id="29549"/>
    <lineage>
        <taxon>Bacteria</taxon>
        <taxon>Pseudomonadati</taxon>
        <taxon>Rhodothermota</taxon>
        <taxon>Rhodothermia</taxon>
        <taxon>Rhodothermales</taxon>
        <taxon>Rhodothermaceae</taxon>
        <taxon>Rhodothermus</taxon>
    </lineage>
</organism>
<dbReference type="FunFam" id="1.10.10.60:FF:000141">
    <property type="entry name" value="TetR family transcriptional regulator"/>
    <property type="match status" value="1"/>
</dbReference>
<dbReference type="PANTHER" id="PTHR30055">
    <property type="entry name" value="HTH-TYPE TRANSCRIPTIONAL REGULATOR RUTR"/>
    <property type="match status" value="1"/>
</dbReference>
<evidence type="ECO:0000256" key="1">
    <source>
        <dbReference type="ARBA" id="ARBA00022491"/>
    </source>
</evidence>
<dbReference type="GO" id="GO:0003700">
    <property type="term" value="F:DNA-binding transcription factor activity"/>
    <property type="evidence" value="ECO:0007669"/>
    <property type="project" value="TreeGrafter"/>
</dbReference>
<reference evidence="7" key="1">
    <citation type="journal article" date="2020" name="mSystems">
        <title>Genome- and Community-Level Interaction Insights into Carbon Utilization and Element Cycling Functions of Hydrothermarchaeota in Hydrothermal Sediment.</title>
        <authorList>
            <person name="Zhou Z."/>
            <person name="Liu Y."/>
            <person name="Xu W."/>
            <person name="Pan J."/>
            <person name="Luo Z.H."/>
            <person name="Li M."/>
        </authorList>
    </citation>
    <scope>NUCLEOTIDE SEQUENCE [LARGE SCALE GENOMIC DNA]</scope>
    <source>
        <strain evidence="7">SpSt-143</strain>
    </source>
</reference>
<evidence type="ECO:0000313" key="7">
    <source>
        <dbReference type="EMBL" id="HER95396.1"/>
    </source>
</evidence>
<feature type="DNA-binding region" description="H-T-H motif" evidence="5">
    <location>
        <begin position="31"/>
        <end position="50"/>
    </location>
</feature>
<dbReference type="InterPro" id="IPR009057">
    <property type="entry name" value="Homeodomain-like_sf"/>
</dbReference>
<dbReference type="Gene3D" id="1.10.357.10">
    <property type="entry name" value="Tetracycline Repressor, domain 2"/>
    <property type="match status" value="1"/>
</dbReference>
<dbReference type="GO" id="GO:0000976">
    <property type="term" value="F:transcription cis-regulatory region binding"/>
    <property type="evidence" value="ECO:0007669"/>
    <property type="project" value="TreeGrafter"/>
</dbReference>
<keyword evidence="2" id="KW-0805">Transcription regulation</keyword>
<feature type="domain" description="HTH tetR-type" evidence="6">
    <location>
        <begin position="8"/>
        <end position="68"/>
    </location>
</feature>
<accession>A0A7V2AZ90</accession>
<dbReference type="InterPro" id="IPR050109">
    <property type="entry name" value="HTH-type_TetR-like_transc_reg"/>
</dbReference>
<dbReference type="Pfam" id="PF00440">
    <property type="entry name" value="TetR_N"/>
    <property type="match status" value="1"/>
</dbReference>
<dbReference type="EMBL" id="DSGB01000003">
    <property type="protein sequence ID" value="HER95396.1"/>
    <property type="molecule type" value="Genomic_DNA"/>
</dbReference>
<evidence type="ECO:0000256" key="4">
    <source>
        <dbReference type="ARBA" id="ARBA00023163"/>
    </source>
</evidence>
<sequence length="216" mass="24629">MVSNPETLTLHQRILEAARQRFFQEGYARVTMDALARELGISKKTLYQHFPNKAALAAAIMEKFRQEVYEALESIFHHPSLPLPERLARAFGEAAHRLRQLERPFLEDLSRFLPEVWAETERFRAEAITRFLGGALAEGQASGMVRTDVPAELMLRSFLATAERLVTPAVLMQLPYTLPELIHMLIRLFFEGVLTDEARLEFRGVINTLSAKDANH</sequence>
<dbReference type="PRINTS" id="PR00455">
    <property type="entry name" value="HTHTETR"/>
</dbReference>
<dbReference type="SUPFAM" id="SSF48498">
    <property type="entry name" value="Tetracyclin repressor-like, C-terminal domain"/>
    <property type="match status" value="1"/>
</dbReference>